<organism evidence="10 11">
    <name type="scientific">Reticulomyxa filosa</name>
    <dbReference type="NCBI Taxonomy" id="46433"/>
    <lineage>
        <taxon>Eukaryota</taxon>
        <taxon>Sar</taxon>
        <taxon>Rhizaria</taxon>
        <taxon>Retaria</taxon>
        <taxon>Foraminifera</taxon>
        <taxon>Monothalamids</taxon>
        <taxon>Reticulomyxidae</taxon>
        <taxon>Reticulomyxa</taxon>
    </lineage>
</organism>
<keyword evidence="7" id="KW-0812">Transmembrane</keyword>
<feature type="domain" description="Protein kinase" evidence="8">
    <location>
        <begin position="717"/>
        <end position="851"/>
    </location>
</feature>
<dbReference type="InterPro" id="IPR014710">
    <property type="entry name" value="RmlC-like_jellyroll"/>
</dbReference>
<comment type="caution">
    <text evidence="10">The sequence shown here is derived from an EMBL/GenBank/DDBJ whole genome shotgun (WGS) entry which is preliminary data.</text>
</comment>
<keyword evidence="5" id="KW-0067">ATP-binding</keyword>
<keyword evidence="7" id="KW-0472">Membrane</keyword>
<dbReference type="Gene3D" id="3.30.200.20">
    <property type="entry name" value="Phosphorylase Kinase, domain 1"/>
    <property type="match status" value="1"/>
</dbReference>
<accession>X6P9J3</accession>
<keyword evidence="4 10" id="KW-0418">Kinase</keyword>
<evidence type="ECO:0000259" key="9">
    <source>
        <dbReference type="PROSITE" id="PS50042"/>
    </source>
</evidence>
<dbReference type="InterPro" id="IPR000719">
    <property type="entry name" value="Prot_kinase_dom"/>
</dbReference>
<sequence length="851" mass="96813">MYNITSLSPIDQLLRSNSNGYSPSNNITTPHVTRYDHNQVYNNTYYYIPVSFFFALSFSFSLPFFKKIFKKLKRDRFSYNFDGNEQLQGNVSSKGVNGNSNNNVNVNTNSNMSIIINNNANSNNNTNSKDAKKREMTSKASTKKEKQQKTNGMEPLAATSANVNSPEWSPLPPPPPLMSDDEEGLEPLQKRGASKNELRVDCINIDELSNGLGISDRNNNNINNGNISSQNKKQDRKQSQPQRQTYKENDDQPHQSNKIKRSQPHENKEKEGKQKDYNCKHGDGGTYINPIIPPICNFCVQKKAKNIFISKDKDGITKGHASEERRRLRDIEAMGSNRFGSRNNDLRRRPVSGISLALQQKMHCKHCKSTAVNGNCGADDLNDNENSHLKLISHKDTTKTREQFNFLKNALRREVLFDGLEKEVIRDIVKHMYKIPCNVKDIIIRQGEYGDAYFVVESGKFDVIHQENPGCPPKVVGECSAGDTFGEGSLLFSIPRAATLQAVTSALVWALDSNKFVEIRQKLTKEKNEKVARMVNFLKGIELFSCENFLLKKNRIQTFDEHDIGQIAQAIKARNYTKDEVIVREGEESNEFFVIRKGTAEVHKRNETSGEVQLLETRLKEGDFFGERGILLNTKRAATIVAASSTRCYIIQAADFKNLMEVPLQEKLDAQMNKYDQLNSELSQKSLAMAYQAQENTSLNKASPSFSNRIGCRLEDLEDIGVLGVGSFGRVSLVRDPHTSKTYSLKKIRKNQVVETGQQEHVRNERDVLAGLDCNFCCKMYATYQDRLHVYFLMEAVLGGELFTVLRWNKRFSEKTARFYTACVVLAFEHLHSKNIIYRDLKPENVRFFFF</sequence>
<evidence type="ECO:0000256" key="3">
    <source>
        <dbReference type="ARBA" id="ARBA00022741"/>
    </source>
</evidence>
<dbReference type="PROSITE" id="PS00889">
    <property type="entry name" value="CNMP_BINDING_2"/>
    <property type="match status" value="2"/>
</dbReference>
<evidence type="ECO:0000259" key="8">
    <source>
        <dbReference type="PROSITE" id="PS50011"/>
    </source>
</evidence>
<dbReference type="InterPro" id="IPR000595">
    <property type="entry name" value="cNMP-bd_dom"/>
</dbReference>
<feature type="compositionally biased region" description="Basic and acidic residues" evidence="6">
    <location>
        <begin position="263"/>
        <end position="277"/>
    </location>
</feature>
<feature type="region of interest" description="Disordered" evidence="6">
    <location>
        <begin position="210"/>
        <end position="277"/>
    </location>
</feature>
<keyword evidence="3" id="KW-0547">Nucleotide-binding</keyword>
<evidence type="ECO:0000256" key="2">
    <source>
        <dbReference type="ARBA" id="ARBA00022679"/>
    </source>
</evidence>
<evidence type="ECO:0000313" key="11">
    <source>
        <dbReference type="Proteomes" id="UP000023152"/>
    </source>
</evidence>
<keyword evidence="11" id="KW-1185">Reference proteome</keyword>
<dbReference type="SUPFAM" id="SSF51206">
    <property type="entry name" value="cAMP-binding domain-like"/>
    <property type="match status" value="2"/>
</dbReference>
<dbReference type="SMART" id="SM00100">
    <property type="entry name" value="cNMP"/>
    <property type="match status" value="2"/>
</dbReference>
<dbReference type="PANTHER" id="PTHR24353">
    <property type="entry name" value="CYCLIC NUCLEOTIDE-DEPENDENT PROTEIN KINASE"/>
    <property type="match status" value="1"/>
</dbReference>
<evidence type="ECO:0000256" key="5">
    <source>
        <dbReference type="ARBA" id="ARBA00022840"/>
    </source>
</evidence>
<keyword evidence="1" id="KW-0723">Serine/threonine-protein kinase</keyword>
<dbReference type="CDD" id="cd00038">
    <property type="entry name" value="CAP_ED"/>
    <property type="match status" value="2"/>
</dbReference>
<gene>
    <name evidence="10" type="ORF">RFI_02298</name>
</gene>
<dbReference type="Pfam" id="PF00027">
    <property type="entry name" value="cNMP_binding"/>
    <property type="match status" value="2"/>
</dbReference>
<dbReference type="SMART" id="SM00220">
    <property type="entry name" value="S_TKc"/>
    <property type="match status" value="1"/>
</dbReference>
<protein>
    <submittedName>
        <fullName evidence="10">cGMP-dependent protein kinase 2-like isoform 1</fullName>
    </submittedName>
</protein>
<evidence type="ECO:0000256" key="4">
    <source>
        <dbReference type="ARBA" id="ARBA00022777"/>
    </source>
</evidence>
<feature type="compositionally biased region" description="Basic and acidic residues" evidence="6">
    <location>
        <begin position="129"/>
        <end position="148"/>
    </location>
</feature>
<dbReference type="GO" id="GO:0005524">
    <property type="term" value="F:ATP binding"/>
    <property type="evidence" value="ECO:0007669"/>
    <property type="project" value="UniProtKB-KW"/>
</dbReference>
<evidence type="ECO:0000256" key="7">
    <source>
        <dbReference type="SAM" id="Phobius"/>
    </source>
</evidence>
<name>X6P9J3_RETFI</name>
<keyword evidence="7" id="KW-1133">Transmembrane helix</keyword>
<dbReference type="AlphaFoldDB" id="X6P9J3"/>
<dbReference type="GO" id="GO:0004674">
    <property type="term" value="F:protein serine/threonine kinase activity"/>
    <property type="evidence" value="ECO:0007669"/>
    <property type="project" value="UniProtKB-KW"/>
</dbReference>
<dbReference type="InterPro" id="IPR011009">
    <property type="entry name" value="Kinase-like_dom_sf"/>
</dbReference>
<dbReference type="Gene3D" id="1.10.510.10">
    <property type="entry name" value="Transferase(Phosphotransferase) domain 1"/>
    <property type="match status" value="1"/>
</dbReference>
<dbReference type="InterPro" id="IPR018490">
    <property type="entry name" value="cNMP-bd_dom_sf"/>
</dbReference>
<dbReference type="Pfam" id="PF00069">
    <property type="entry name" value="Pkinase"/>
    <property type="match status" value="1"/>
</dbReference>
<dbReference type="PROSITE" id="PS50042">
    <property type="entry name" value="CNMP_BINDING_3"/>
    <property type="match status" value="2"/>
</dbReference>
<evidence type="ECO:0000256" key="1">
    <source>
        <dbReference type="ARBA" id="ARBA00022527"/>
    </source>
</evidence>
<keyword evidence="2" id="KW-0808">Transferase</keyword>
<feature type="domain" description="Cyclic nucleotide-binding" evidence="9">
    <location>
        <begin position="416"/>
        <end position="519"/>
    </location>
</feature>
<proteinExistence type="predicted"/>
<dbReference type="PRINTS" id="PR00103">
    <property type="entry name" value="CAMPKINASE"/>
</dbReference>
<evidence type="ECO:0000313" key="10">
    <source>
        <dbReference type="EMBL" id="ETO34788.1"/>
    </source>
</evidence>
<dbReference type="PROSITE" id="PS50011">
    <property type="entry name" value="PROTEIN_KINASE_DOM"/>
    <property type="match status" value="1"/>
</dbReference>
<dbReference type="InterPro" id="IPR018488">
    <property type="entry name" value="cNMP-bd_CS"/>
</dbReference>
<dbReference type="EMBL" id="ASPP01002278">
    <property type="protein sequence ID" value="ETO34788.1"/>
    <property type="molecule type" value="Genomic_DNA"/>
</dbReference>
<feature type="region of interest" description="Disordered" evidence="6">
    <location>
        <begin position="83"/>
        <end position="184"/>
    </location>
</feature>
<feature type="compositionally biased region" description="Low complexity" evidence="6">
    <location>
        <begin position="218"/>
        <end position="231"/>
    </location>
</feature>
<dbReference type="PROSITE" id="PS00888">
    <property type="entry name" value="CNMP_BINDING_1"/>
    <property type="match status" value="1"/>
</dbReference>
<feature type="domain" description="Cyclic nucleotide-binding" evidence="9">
    <location>
        <begin position="555"/>
        <end position="660"/>
    </location>
</feature>
<evidence type="ECO:0000256" key="6">
    <source>
        <dbReference type="SAM" id="MobiDB-lite"/>
    </source>
</evidence>
<dbReference type="SUPFAM" id="SSF56112">
    <property type="entry name" value="Protein kinase-like (PK-like)"/>
    <property type="match status" value="1"/>
</dbReference>
<dbReference type="Gene3D" id="2.60.120.10">
    <property type="entry name" value="Jelly Rolls"/>
    <property type="match status" value="2"/>
</dbReference>
<feature type="transmembrane region" description="Helical" evidence="7">
    <location>
        <begin position="45"/>
        <end position="65"/>
    </location>
</feature>
<reference evidence="10 11" key="1">
    <citation type="journal article" date="2013" name="Curr. Biol.">
        <title>The Genome of the Foraminiferan Reticulomyxa filosa.</title>
        <authorList>
            <person name="Glockner G."/>
            <person name="Hulsmann N."/>
            <person name="Schleicher M."/>
            <person name="Noegel A.A."/>
            <person name="Eichinger L."/>
            <person name="Gallinger C."/>
            <person name="Pawlowski J."/>
            <person name="Sierra R."/>
            <person name="Euteneuer U."/>
            <person name="Pillet L."/>
            <person name="Moustafa A."/>
            <person name="Platzer M."/>
            <person name="Groth M."/>
            <person name="Szafranski K."/>
            <person name="Schliwa M."/>
        </authorList>
    </citation>
    <scope>NUCLEOTIDE SEQUENCE [LARGE SCALE GENOMIC DNA]</scope>
</reference>
<feature type="compositionally biased region" description="Low complexity" evidence="6">
    <location>
        <begin position="89"/>
        <end position="128"/>
    </location>
</feature>
<dbReference type="Proteomes" id="UP000023152">
    <property type="component" value="Unassembled WGS sequence"/>
</dbReference>